<dbReference type="STRING" id="1179773.BN6_10130"/>
<dbReference type="KEGG" id="sesp:BN6_10130"/>
<proteinExistence type="predicted"/>
<evidence type="ECO:0000313" key="2">
    <source>
        <dbReference type="Proteomes" id="UP000006281"/>
    </source>
</evidence>
<dbReference type="HOGENOM" id="CLU_204022_0_0_11"/>
<evidence type="ECO:0000313" key="1">
    <source>
        <dbReference type="EMBL" id="CCH28341.1"/>
    </source>
</evidence>
<organism evidence="1 2">
    <name type="scientific">Saccharothrix espanaensis (strain ATCC 51144 / DSM 44229 / JCM 9112 / NBRC 15066 / NRRL 15764)</name>
    <dbReference type="NCBI Taxonomy" id="1179773"/>
    <lineage>
        <taxon>Bacteria</taxon>
        <taxon>Bacillati</taxon>
        <taxon>Actinomycetota</taxon>
        <taxon>Actinomycetes</taxon>
        <taxon>Pseudonocardiales</taxon>
        <taxon>Pseudonocardiaceae</taxon>
        <taxon>Saccharothrix</taxon>
    </lineage>
</organism>
<protein>
    <recommendedName>
        <fullName evidence="3">Small CPxCG-related zinc finger protein</fullName>
    </recommendedName>
</protein>
<reference evidence="1 2" key="1">
    <citation type="journal article" date="2012" name="BMC Genomics">
        <title>Complete genome sequence of Saccharothrix espanaensis DSM 44229T and comparison to the other completely sequenced Pseudonocardiaceae.</title>
        <authorList>
            <person name="Strobel T."/>
            <person name="Al-Dilaimi A."/>
            <person name="Blom J."/>
            <person name="Gessner A."/>
            <person name="Kalinowski J."/>
            <person name="Luzhetska M."/>
            <person name="Puhler A."/>
            <person name="Szczepanowski R."/>
            <person name="Bechthold A."/>
            <person name="Ruckert C."/>
        </authorList>
    </citation>
    <scope>NUCLEOTIDE SEQUENCE [LARGE SCALE GENOMIC DNA]</scope>
    <source>
        <strain evidence="2">ATCC 51144 / DSM 44229 / JCM 9112 / NBRC 15066 / NRRL 15764</strain>
    </source>
</reference>
<dbReference type="AlphaFoldDB" id="K0JRB5"/>
<name>K0JRB5_SACES</name>
<dbReference type="EMBL" id="HE804045">
    <property type="protein sequence ID" value="CCH28341.1"/>
    <property type="molecule type" value="Genomic_DNA"/>
</dbReference>
<dbReference type="PATRIC" id="fig|1179773.3.peg.1015"/>
<gene>
    <name evidence="1" type="ordered locus">BN6_10130</name>
</gene>
<evidence type="ECO:0008006" key="3">
    <source>
        <dbReference type="Google" id="ProtNLM"/>
    </source>
</evidence>
<dbReference type="Proteomes" id="UP000006281">
    <property type="component" value="Chromosome"/>
</dbReference>
<accession>K0JRB5</accession>
<dbReference type="eggNOG" id="ENOG502ZWN6">
    <property type="taxonomic scope" value="Bacteria"/>
</dbReference>
<sequence length="57" mass="6646">MNPTCARCGRTRESVTDTAQLLAWAREREDGVDRWLCHDCARTHVRDIEGKLPAEYW</sequence>
<keyword evidence="2" id="KW-1185">Reference proteome</keyword>